<accession>A0A5F8GHD7</accession>
<feature type="transmembrane region" description="Helical" evidence="2">
    <location>
        <begin position="247"/>
        <end position="267"/>
    </location>
</feature>
<name>A0A5F8GHD7_MONDO</name>
<dbReference type="GeneTree" id="ENSGT00390000012736"/>
<dbReference type="AlphaFoldDB" id="A0A5F8GHD7"/>
<evidence type="ECO:0000256" key="1">
    <source>
        <dbReference type="SAM" id="MobiDB-lite"/>
    </source>
</evidence>
<organism evidence="3 4">
    <name type="scientific">Monodelphis domestica</name>
    <name type="common">Gray short-tailed opossum</name>
    <dbReference type="NCBI Taxonomy" id="13616"/>
    <lineage>
        <taxon>Eukaryota</taxon>
        <taxon>Metazoa</taxon>
        <taxon>Chordata</taxon>
        <taxon>Craniata</taxon>
        <taxon>Vertebrata</taxon>
        <taxon>Euteleostomi</taxon>
        <taxon>Mammalia</taxon>
        <taxon>Metatheria</taxon>
        <taxon>Didelphimorphia</taxon>
        <taxon>Didelphidae</taxon>
        <taxon>Monodelphis</taxon>
    </lineage>
</organism>
<evidence type="ECO:0000313" key="3">
    <source>
        <dbReference type="Ensembl" id="ENSMODP00000047028.1"/>
    </source>
</evidence>
<dbReference type="Pfam" id="PF15123">
    <property type="entry name" value="DUF4562"/>
    <property type="match status" value="1"/>
</dbReference>
<reference evidence="3 4" key="1">
    <citation type="journal article" date="2007" name="Nature">
        <title>Genome of the marsupial Monodelphis domestica reveals innovation in non-coding sequences.</title>
        <authorList>
            <person name="Mikkelsen T.S."/>
            <person name="Wakefield M.J."/>
            <person name="Aken B."/>
            <person name="Amemiya C.T."/>
            <person name="Chang J.L."/>
            <person name="Duke S."/>
            <person name="Garber M."/>
            <person name="Gentles A.J."/>
            <person name="Goodstadt L."/>
            <person name="Heger A."/>
            <person name="Jurka J."/>
            <person name="Kamal M."/>
            <person name="Mauceli E."/>
            <person name="Searle S.M."/>
            <person name="Sharpe T."/>
            <person name="Baker M.L."/>
            <person name="Batzer M.A."/>
            <person name="Benos P.V."/>
            <person name="Belov K."/>
            <person name="Clamp M."/>
            <person name="Cook A."/>
            <person name="Cuff J."/>
            <person name="Das R."/>
            <person name="Davidow L."/>
            <person name="Deakin J.E."/>
            <person name="Fazzari M.J."/>
            <person name="Glass J.L."/>
            <person name="Grabherr M."/>
            <person name="Greally J.M."/>
            <person name="Gu W."/>
            <person name="Hore T.A."/>
            <person name="Huttley G.A."/>
            <person name="Kleber M."/>
            <person name="Jirtle R.L."/>
            <person name="Koina E."/>
            <person name="Lee J.T."/>
            <person name="Mahony S."/>
            <person name="Marra M.A."/>
            <person name="Miller R.D."/>
            <person name="Nicholls R.D."/>
            <person name="Oda M."/>
            <person name="Papenfuss A.T."/>
            <person name="Parra Z.E."/>
            <person name="Pollock D.D."/>
            <person name="Ray D.A."/>
            <person name="Schein J.E."/>
            <person name="Speed T.P."/>
            <person name="Thompson K."/>
            <person name="VandeBerg J.L."/>
            <person name="Wade C.M."/>
            <person name="Walker J.A."/>
            <person name="Waters P.D."/>
            <person name="Webber C."/>
            <person name="Weidman J.R."/>
            <person name="Xie X."/>
            <person name="Zody M.C."/>
            <person name="Baldwin J."/>
            <person name="Abdouelleil A."/>
            <person name="Abdulkadir J."/>
            <person name="Abebe A."/>
            <person name="Abera B."/>
            <person name="Abreu J."/>
            <person name="Acer S.C."/>
            <person name="Aftuck L."/>
            <person name="Alexander A."/>
            <person name="An P."/>
            <person name="Anderson E."/>
            <person name="Anderson S."/>
            <person name="Arachi H."/>
            <person name="Azer M."/>
            <person name="Bachantsang P."/>
            <person name="Barry A."/>
            <person name="Bayul T."/>
            <person name="Berlin A."/>
            <person name="Bessette D."/>
            <person name="Bloom T."/>
            <person name="Bloom T."/>
            <person name="Boguslavskiy L."/>
            <person name="Bonnet C."/>
            <person name="Boukhgalter B."/>
            <person name="Bourzgui I."/>
            <person name="Brown A."/>
            <person name="Cahill P."/>
            <person name="Channer S."/>
            <person name="Cheshatsang Y."/>
            <person name="Chuda L."/>
            <person name="Citroen M."/>
            <person name="Collymore A."/>
            <person name="Cooke P."/>
            <person name="Costello M."/>
            <person name="D'Aco K."/>
            <person name="Daza R."/>
            <person name="De Haan G."/>
            <person name="DeGray S."/>
            <person name="DeMaso C."/>
            <person name="Dhargay N."/>
            <person name="Dooley K."/>
            <person name="Dooley E."/>
            <person name="Doricent M."/>
            <person name="Dorje P."/>
            <person name="Dorjee K."/>
            <person name="Dupes A."/>
            <person name="Elong R."/>
            <person name="Falk J."/>
            <person name="Farina A."/>
            <person name="Faro S."/>
            <person name="Ferguson D."/>
            <person name="Fisher S."/>
            <person name="Foley C.D."/>
            <person name="Franke A."/>
            <person name="Friedrich D."/>
            <person name="Gadbois L."/>
            <person name="Gearin G."/>
            <person name="Gearin C.R."/>
            <person name="Giannoukos G."/>
            <person name="Goode T."/>
            <person name="Graham J."/>
            <person name="Grandbois E."/>
            <person name="Grewal S."/>
            <person name="Gyaltsen K."/>
            <person name="Hafez N."/>
            <person name="Hagos B."/>
            <person name="Hall J."/>
            <person name="Henson C."/>
            <person name="Hollinger A."/>
            <person name="Honan T."/>
            <person name="Huard M.D."/>
            <person name="Hughes L."/>
            <person name="Hurhula B."/>
            <person name="Husby M.E."/>
            <person name="Kamat A."/>
            <person name="Kanga B."/>
            <person name="Kashin S."/>
            <person name="Khazanovich D."/>
            <person name="Kisner P."/>
            <person name="Lance K."/>
            <person name="Lara M."/>
            <person name="Lee W."/>
            <person name="Lennon N."/>
            <person name="Letendre F."/>
            <person name="LeVine R."/>
            <person name="Lipovsky A."/>
            <person name="Liu X."/>
            <person name="Liu J."/>
            <person name="Liu S."/>
            <person name="Lokyitsang T."/>
            <person name="Lokyitsang Y."/>
            <person name="Lubonja R."/>
            <person name="Lui A."/>
            <person name="MacDonald P."/>
            <person name="Magnisalis V."/>
            <person name="Maru K."/>
            <person name="Matthews C."/>
            <person name="McCusker W."/>
            <person name="McDonough S."/>
            <person name="Mehta T."/>
            <person name="Meldrim J."/>
            <person name="Meneus L."/>
            <person name="Mihai O."/>
            <person name="Mihalev A."/>
            <person name="Mihova T."/>
            <person name="Mittelman R."/>
            <person name="Mlenga V."/>
            <person name="Montmayeur A."/>
            <person name="Mulrain L."/>
            <person name="Navidi A."/>
            <person name="Naylor J."/>
            <person name="Negash T."/>
            <person name="Nguyen T."/>
            <person name="Nguyen N."/>
            <person name="Nicol R."/>
            <person name="Norbu C."/>
            <person name="Norbu N."/>
            <person name="Novod N."/>
            <person name="O'Neill B."/>
            <person name="Osman S."/>
            <person name="Markiewicz E."/>
            <person name="Oyono O.L."/>
            <person name="Patti C."/>
            <person name="Phunkhang P."/>
            <person name="Pierre F."/>
            <person name="Priest M."/>
            <person name="Raghuraman S."/>
            <person name="Rege F."/>
            <person name="Reyes R."/>
            <person name="Rise C."/>
            <person name="Rogov P."/>
            <person name="Ross K."/>
            <person name="Ryan E."/>
            <person name="Settipalli S."/>
            <person name="Shea T."/>
            <person name="Sherpa N."/>
            <person name="Shi L."/>
            <person name="Shih D."/>
            <person name="Sparrow T."/>
            <person name="Spaulding J."/>
            <person name="Stalker J."/>
            <person name="Stange-Thomann N."/>
            <person name="Stavropoulos S."/>
            <person name="Stone C."/>
            <person name="Strader C."/>
            <person name="Tesfaye S."/>
            <person name="Thomson T."/>
            <person name="Thoulutsang Y."/>
            <person name="Thoulutsang D."/>
            <person name="Topham K."/>
            <person name="Topping I."/>
            <person name="Tsamla T."/>
            <person name="Vassiliev H."/>
            <person name="Vo A."/>
            <person name="Wangchuk T."/>
            <person name="Wangdi T."/>
            <person name="Weiand M."/>
            <person name="Wilkinson J."/>
            <person name="Wilson A."/>
            <person name="Yadav S."/>
            <person name="Young G."/>
            <person name="Yu Q."/>
            <person name="Zembek L."/>
            <person name="Zhong D."/>
            <person name="Zimmer A."/>
            <person name="Zwirko Z."/>
            <person name="Jaffe D.B."/>
            <person name="Alvarez P."/>
            <person name="Brockman W."/>
            <person name="Butler J."/>
            <person name="Chin C."/>
            <person name="Gnerre S."/>
            <person name="MacCallum I."/>
            <person name="Graves J.A."/>
            <person name="Ponting C.P."/>
            <person name="Breen M."/>
            <person name="Samollow P.B."/>
            <person name="Lander E.S."/>
            <person name="Lindblad-Toh K."/>
        </authorList>
    </citation>
    <scope>NUCLEOTIDE SEQUENCE [LARGE SCALE GENOMIC DNA]</scope>
</reference>
<dbReference type="FunCoup" id="A0A5F8GHD7">
    <property type="interactions" value="4"/>
</dbReference>
<sequence length="277" mass="32244">MADSLSYRDPISSSVGRRMIFTGPEAKKDYKPKIPLYTKYIGEKSPVLETTTELDYLWRPAPNKNFIAREKHFYVGEIGWGIPALSYTNDSRLQTGWNKKQGEFHKAAEDLLSHRYQNPWYPNPQILDLQGASRSYLAWNIGDHENISERHSKWANIVRNLKSMRYSNCSSISKVDQKIAFSQGLSTSPSHSESQEQYHQSAVEDSQVGRVNLTHLRHKHGRAAQAHQDNCQDNLYNTYIHIYTQYMYIYTYMSLSCVYVYPTIFFIEKKTTKTYQN</sequence>
<keyword evidence="2" id="KW-0812">Transmembrane</keyword>
<feature type="region of interest" description="Disordered" evidence="1">
    <location>
        <begin position="184"/>
        <end position="204"/>
    </location>
</feature>
<dbReference type="InParanoid" id="A0A5F8GHD7"/>
<protein>
    <submittedName>
        <fullName evidence="3">Uncharacterized protein</fullName>
    </submittedName>
</protein>
<keyword evidence="2" id="KW-1133">Transmembrane helix</keyword>
<dbReference type="Proteomes" id="UP000002280">
    <property type="component" value="Chromosome 5"/>
</dbReference>
<keyword evidence="4" id="KW-1185">Reference proteome</keyword>
<dbReference type="STRING" id="13616.ENSMODP00000047028"/>
<evidence type="ECO:0000256" key="2">
    <source>
        <dbReference type="SAM" id="Phobius"/>
    </source>
</evidence>
<proteinExistence type="predicted"/>
<dbReference type="InterPro" id="IPR027814">
    <property type="entry name" value="DUF4562"/>
</dbReference>
<feature type="compositionally biased region" description="Low complexity" evidence="1">
    <location>
        <begin position="188"/>
        <end position="201"/>
    </location>
</feature>
<dbReference type="Ensembl" id="ENSMODT00000062499.1">
    <property type="protein sequence ID" value="ENSMODP00000047028.1"/>
    <property type="gene ID" value="ENSMODG00000028470.2"/>
</dbReference>
<reference evidence="3" key="2">
    <citation type="submission" date="2025-08" db="UniProtKB">
        <authorList>
            <consortium name="Ensembl"/>
        </authorList>
    </citation>
    <scope>IDENTIFICATION</scope>
</reference>
<evidence type="ECO:0000313" key="4">
    <source>
        <dbReference type="Proteomes" id="UP000002280"/>
    </source>
</evidence>
<dbReference type="PANTHER" id="PTHR34833">
    <property type="entry name" value="GENE, 17359-RELATED"/>
    <property type="match status" value="1"/>
</dbReference>
<reference evidence="3" key="3">
    <citation type="submission" date="2025-09" db="UniProtKB">
        <authorList>
            <consortium name="Ensembl"/>
        </authorList>
    </citation>
    <scope>IDENTIFICATION</scope>
</reference>
<dbReference type="PANTHER" id="PTHR34833:SF1">
    <property type="entry name" value="GENE, 17359-RELATED"/>
    <property type="match status" value="1"/>
</dbReference>
<dbReference type="Bgee" id="ENSMODG00000028470">
    <property type="expression patterns" value="Expressed in spermatocyte and 10 other cell types or tissues"/>
</dbReference>
<keyword evidence="2" id="KW-0472">Membrane</keyword>